<accession>A0A6P6YCU2</accession>
<feature type="compositionally biased region" description="Polar residues" evidence="1">
    <location>
        <begin position="79"/>
        <end position="104"/>
    </location>
</feature>
<proteinExistence type="predicted"/>
<gene>
    <name evidence="3" type="primary">LOC113796995</name>
</gene>
<dbReference type="RefSeq" id="XP_027203100.1">
    <property type="nucleotide sequence ID" value="XM_027347299.1"/>
</dbReference>
<dbReference type="Proteomes" id="UP000515146">
    <property type="component" value="Unplaced"/>
</dbReference>
<dbReference type="AlphaFoldDB" id="A0A6P6YCU2"/>
<feature type="compositionally biased region" description="Basic and acidic residues" evidence="1">
    <location>
        <begin position="105"/>
        <end position="124"/>
    </location>
</feature>
<feature type="compositionally biased region" description="Polar residues" evidence="1">
    <location>
        <begin position="51"/>
        <end position="66"/>
    </location>
</feature>
<evidence type="ECO:0000313" key="3">
    <source>
        <dbReference type="RefSeq" id="XP_027203100.1"/>
    </source>
</evidence>
<reference evidence="3" key="1">
    <citation type="submission" date="2025-08" db="UniProtKB">
        <authorList>
            <consortium name="RefSeq"/>
        </authorList>
    </citation>
    <scope>IDENTIFICATION</scope>
    <source>
        <strain evidence="3">Airmid</strain>
    </source>
</reference>
<feature type="region of interest" description="Disordered" evidence="1">
    <location>
        <begin position="26"/>
        <end position="128"/>
    </location>
</feature>
<evidence type="ECO:0000256" key="1">
    <source>
        <dbReference type="SAM" id="MobiDB-lite"/>
    </source>
</evidence>
<dbReference type="InParanoid" id="A0A6P6YCU2"/>
<dbReference type="OrthoDB" id="10631752at2759"/>
<sequence>MQKKHNHSKSKSKSIKSMEQILTRTKLDLDDLLRKIRQQQQRMKDSKNQRQRSSNDQNLKMSTTVKLFQKPWPKKNVRKQQLQPQQIEATKQPFYVQQFNTTTNDSHDDDGSHLMDDDRQNSFDDDHDEGNSLIYKNLDQYPEYDPQQSRFCPFHFGIPFYTKYTNQELNRIITVRPTMAFDQESTTTTTQSKSNKKKQSSSYDNLCDYYELSFYNGSGRNV</sequence>
<keyword evidence="2" id="KW-1185">Reference proteome</keyword>
<protein>
    <submittedName>
        <fullName evidence="3">Uncharacterized protein LOC113796995</fullName>
    </submittedName>
</protein>
<name>A0A6P6YCU2_DERPT</name>
<dbReference type="KEGG" id="dpte:113796995"/>
<organism evidence="2 3">
    <name type="scientific">Dermatophagoides pteronyssinus</name>
    <name type="common">European house dust mite</name>
    <dbReference type="NCBI Taxonomy" id="6956"/>
    <lineage>
        <taxon>Eukaryota</taxon>
        <taxon>Metazoa</taxon>
        <taxon>Ecdysozoa</taxon>
        <taxon>Arthropoda</taxon>
        <taxon>Chelicerata</taxon>
        <taxon>Arachnida</taxon>
        <taxon>Acari</taxon>
        <taxon>Acariformes</taxon>
        <taxon>Sarcoptiformes</taxon>
        <taxon>Astigmata</taxon>
        <taxon>Psoroptidia</taxon>
        <taxon>Analgoidea</taxon>
        <taxon>Pyroglyphidae</taxon>
        <taxon>Dermatophagoidinae</taxon>
        <taxon>Dermatophagoides</taxon>
    </lineage>
</organism>
<evidence type="ECO:0000313" key="2">
    <source>
        <dbReference type="Proteomes" id="UP000515146"/>
    </source>
</evidence>